<reference evidence="2" key="1">
    <citation type="submission" date="2020-05" db="EMBL/GenBank/DDBJ databases">
        <title>Phylogenomic resolution of chytrid fungi.</title>
        <authorList>
            <person name="Stajich J.E."/>
            <person name="Amses K."/>
            <person name="Simmons R."/>
            <person name="Seto K."/>
            <person name="Myers J."/>
            <person name="Bonds A."/>
            <person name="Quandt C.A."/>
            <person name="Barry K."/>
            <person name="Liu P."/>
            <person name="Grigoriev I."/>
            <person name="Longcore J.E."/>
            <person name="James T.Y."/>
        </authorList>
    </citation>
    <scope>NUCLEOTIDE SEQUENCE</scope>
    <source>
        <strain evidence="2">JEL0513</strain>
    </source>
</reference>
<protein>
    <recommendedName>
        <fullName evidence="1">SET domain-containing protein</fullName>
    </recommendedName>
</protein>
<dbReference type="EMBL" id="JADGJH010002957">
    <property type="protein sequence ID" value="KAJ3093891.1"/>
    <property type="molecule type" value="Genomic_DNA"/>
</dbReference>
<sequence>AELGCRAHFGLLKRLPRLDRNYDSSELANSNLLKYRMRNNVQKMEQFGEFLAKHQINSSILRFGPTHSEKDGKENDQQTVDKGNGLFAANDLNIQSESKAVVTIPGSALLNAPAVTALASSNPRLRRCLDVLFDLGAVNERRLLISVLLFAKQLSSSKVESGEQYSESAYNWAKYARILPTLDGLNLPVLFNNIEFDCLVGTGVDIATVAKRRKLQAEYSTLIPAFKHIDFTFENDPTKDGELPGIDFNNFVWADAIFWSRVISFASANSAASTNEEPDLHMVPLLDFANHSETPEMNWVLSETLPRSITLNIISELPIQRNSELHISYGNKPNSELLFIHGFAIPNNPHDSVSFPTPIIDDDSDVAQSKMDLILRLDLPVNIQLQTSLAFETANIESATRLQIALKESGSEIISMPSLLSLLIAVIDPTDFIFDSITSIAQLESELSQDPLVNVFLLRTFTVLLDVVQERLEQLVNSDDIVDAAEKGGESVKAQRLQFMRVVRRGHYNILENAWNVIGLLQENFLALDDVSQYLKQMAGTS</sequence>
<dbReference type="PROSITE" id="PS50280">
    <property type="entry name" value="SET"/>
    <property type="match status" value="1"/>
</dbReference>
<feature type="domain" description="SET" evidence="1">
    <location>
        <begin position="52"/>
        <end position="330"/>
    </location>
</feature>
<proteinExistence type="predicted"/>
<dbReference type="Proteomes" id="UP001211907">
    <property type="component" value="Unassembled WGS sequence"/>
</dbReference>
<dbReference type="InterPro" id="IPR050600">
    <property type="entry name" value="SETD3_SETD6_MTase"/>
</dbReference>
<dbReference type="PANTHER" id="PTHR13271">
    <property type="entry name" value="UNCHARACTERIZED PUTATIVE METHYLTRANSFERASE"/>
    <property type="match status" value="1"/>
</dbReference>
<gene>
    <name evidence="2" type="ORF">HK100_006362</name>
</gene>
<comment type="caution">
    <text evidence="2">The sequence shown here is derived from an EMBL/GenBank/DDBJ whole genome shotgun (WGS) entry which is preliminary data.</text>
</comment>
<dbReference type="AlphaFoldDB" id="A0AAD5SQN5"/>
<evidence type="ECO:0000313" key="2">
    <source>
        <dbReference type="EMBL" id="KAJ3093891.1"/>
    </source>
</evidence>
<accession>A0AAD5SQN5</accession>
<keyword evidence="3" id="KW-1185">Reference proteome</keyword>
<dbReference type="SUPFAM" id="SSF82199">
    <property type="entry name" value="SET domain"/>
    <property type="match status" value="1"/>
</dbReference>
<dbReference type="Gene3D" id="3.90.1410.10">
    <property type="entry name" value="set domain protein methyltransferase, domain 1"/>
    <property type="match status" value="1"/>
</dbReference>
<dbReference type="PANTHER" id="PTHR13271:SF137">
    <property type="entry name" value="SET DOMAIN-CONTAINING PROTEIN"/>
    <property type="match status" value="1"/>
</dbReference>
<dbReference type="InterPro" id="IPR046341">
    <property type="entry name" value="SET_dom_sf"/>
</dbReference>
<feature type="non-terminal residue" evidence="2">
    <location>
        <position position="542"/>
    </location>
</feature>
<dbReference type="InterPro" id="IPR001214">
    <property type="entry name" value="SET_dom"/>
</dbReference>
<evidence type="ECO:0000259" key="1">
    <source>
        <dbReference type="PROSITE" id="PS50280"/>
    </source>
</evidence>
<dbReference type="GO" id="GO:0016279">
    <property type="term" value="F:protein-lysine N-methyltransferase activity"/>
    <property type="evidence" value="ECO:0007669"/>
    <property type="project" value="TreeGrafter"/>
</dbReference>
<dbReference type="CDD" id="cd10527">
    <property type="entry name" value="SET_LSMT"/>
    <property type="match status" value="1"/>
</dbReference>
<evidence type="ECO:0000313" key="3">
    <source>
        <dbReference type="Proteomes" id="UP001211907"/>
    </source>
</evidence>
<name>A0AAD5SQN5_9FUNG</name>
<organism evidence="2 3">
    <name type="scientific">Physocladia obscura</name>
    <dbReference type="NCBI Taxonomy" id="109957"/>
    <lineage>
        <taxon>Eukaryota</taxon>
        <taxon>Fungi</taxon>
        <taxon>Fungi incertae sedis</taxon>
        <taxon>Chytridiomycota</taxon>
        <taxon>Chytridiomycota incertae sedis</taxon>
        <taxon>Chytridiomycetes</taxon>
        <taxon>Chytridiales</taxon>
        <taxon>Chytriomycetaceae</taxon>
        <taxon>Physocladia</taxon>
    </lineage>
</organism>